<dbReference type="PRINTS" id="PR00385">
    <property type="entry name" value="P450"/>
</dbReference>
<comment type="similarity">
    <text evidence="2 7">Belongs to the cytochrome P450 family.</text>
</comment>
<protein>
    <recommendedName>
        <fullName evidence="10">Cytochrome P450</fullName>
    </recommendedName>
</protein>
<evidence type="ECO:0000256" key="6">
    <source>
        <dbReference type="PIRSR" id="PIRSR602401-1"/>
    </source>
</evidence>
<reference evidence="8 9" key="1">
    <citation type="submission" date="2015-01" db="EMBL/GenBank/DDBJ databases">
        <title>The Genome Sequence of Exophiala spinifera CBS89968.</title>
        <authorList>
            <consortium name="The Broad Institute Genomics Platform"/>
            <person name="Cuomo C."/>
            <person name="de Hoog S."/>
            <person name="Gorbushina A."/>
            <person name="Stielow B."/>
            <person name="Teixiera M."/>
            <person name="Abouelleil A."/>
            <person name="Chapman S.B."/>
            <person name="Priest M."/>
            <person name="Young S.K."/>
            <person name="Wortman J."/>
            <person name="Nusbaum C."/>
            <person name="Birren B."/>
        </authorList>
    </citation>
    <scope>NUCLEOTIDE SEQUENCE [LARGE SCALE GENOMIC DNA]</scope>
    <source>
        <strain evidence="8 9">CBS 89968</strain>
    </source>
</reference>
<evidence type="ECO:0000256" key="7">
    <source>
        <dbReference type="RuleBase" id="RU000461"/>
    </source>
</evidence>
<dbReference type="PANTHER" id="PTHR24305:SF166">
    <property type="entry name" value="CYTOCHROME P450 12A4, MITOCHONDRIAL-RELATED"/>
    <property type="match status" value="1"/>
</dbReference>
<proteinExistence type="inferred from homology"/>
<dbReference type="GO" id="GO:0016705">
    <property type="term" value="F:oxidoreductase activity, acting on paired donors, with incorporation or reduction of molecular oxygen"/>
    <property type="evidence" value="ECO:0007669"/>
    <property type="project" value="InterPro"/>
</dbReference>
<dbReference type="GO" id="GO:0005506">
    <property type="term" value="F:iron ion binding"/>
    <property type="evidence" value="ECO:0007669"/>
    <property type="project" value="InterPro"/>
</dbReference>
<evidence type="ECO:0000256" key="3">
    <source>
        <dbReference type="ARBA" id="ARBA00022723"/>
    </source>
</evidence>
<keyword evidence="5 6" id="KW-0408">Iron</keyword>
<dbReference type="AlphaFoldDB" id="A0A0D2BPI5"/>
<dbReference type="InterPro" id="IPR001128">
    <property type="entry name" value="Cyt_P450"/>
</dbReference>
<dbReference type="GO" id="GO:0004497">
    <property type="term" value="F:monooxygenase activity"/>
    <property type="evidence" value="ECO:0007669"/>
    <property type="project" value="UniProtKB-KW"/>
</dbReference>
<evidence type="ECO:0000256" key="5">
    <source>
        <dbReference type="ARBA" id="ARBA00023004"/>
    </source>
</evidence>
<sequence>MTWATILVVLVGLWTLSSVYSLTRNYLVARKMGLPILKILPRHFYERVNCASYGFEWREKSRLFKQYGPSFVLVTTGAIELSTIDPGLVAEVLRRPKDFPNTDIGDLIMGVFGPNLLTSNGERWARQRKLIAPNINEKISGLVFDESRRQASEMVASYMDEADGVTNDTVRGFKALAINVLGTAGFGIRRPWKEKAAAAHDRSRRFTYMEATKIVVENIIEAVFPTRLLTLPMLPSSWRDIGHAKAEFPLLTKEMLENERRVQENATEQPRSNLMSMLVRLSNTNDSKSTQYLTEDEMLGNLFLFTAAGFDTTANSMAYALALLATYPKYQDWLHEEIKAVISDKPSERLEYADVFHRLPRCLALMLETLRLFPALVHIAKQVNKTQDVTVTTALQSYFLPREVMIYLSSVALHRNPEIYGADPDPDTFRPERWIIDDPPSTALGSATPTASTAASPSASAYTSTIAANVKAMPAKGAYVPWSAGPRVCPGMKMAQVEFVSVFMTICEKYRFEPVRIRDDETDGQVKARLEAAMEDSSPRMTLQMNSFERVQIKWIIRQ</sequence>
<organism evidence="8 9">
    <name type="scientific">Exophiala spinifera</name>
    <dbReference type="NCBI Taxonomy" id="91928"/>
    <lineage>
        <taxon>Eukaryota</taxon>
        <taxon>Fungi</taxon>
        <taxon>Dikarya</taxon>
        <taxon>Ascomycota</taxon>
        <taxon>Pezizomycotina</taxon>
        <taxon>Eurotiomycetes</taxon>
        <taxon>Chaetothyriomycetidae</taxon>
        <taxon>Chaetothyriales</taxon>
        <taxon>Herpotrichiellaceae</taxon>
        <taxon>Exophiala</taxon>
    </lineage>
</organism>
<dbReference type="Gene3D" id="1.10.630.10">
    <property type="entry name" value="Cytochrome P450"/>
    <property type="match status" value="1"/>
</dbReference>
<keyword evidence="7" id="KW-0503">Monooxygenase</keyword>
<dbReference type="PRINTS" id="PR00463">
    <property type="entry name" value="EP450I"/>
</dbReference>
<dbReference type="HOGENOM" id="CLU_001570_25_2_1"/>
<evidence type="ECO:0000313" key="9">
    <source>
        <dbReference type="Proteomes" id="UP000053328"/>
    </source>
</evidence>
<evidence type="ECO:0000256" key="1">
    <source>
        <dbReference type="ARBA" id="ARBA00001971"/>
    </source>
</evidence>
<keyword evidence="6 7" id="KW-0349">Heme</keyword>
<dbReference type="GeneID" id="27328093"/>
<keyword evidence="4 7" id="KW-0560">Oxidoreductase</keyword>
<dbReference type="Proteomes" id="UP000053328">
    <property type="component" value="Unassembled WGS sequence"/>
</dbReference>
<dbReference type="InterPro" id="IPR017972">
    <property type="entry name" value="Cyt_P450_CS"/>
</dbReference>
<dbReference type="OrthoDB" id="1470350at2759"/>
<accession>A0A0D2BPI5</accession>
<dbReference type="Pfam" id="PF00067">
    <property type="entry name" value="p450"/>
    <property type="match status" value="1"/>
</dbReference>
<keyword evidence="3 6" id="KW-0479">Metal-binding</keyword>
<comment type="cofactor">
    <cofactor evidence="1 6">
        <name>heme</name>
        <dbReference type="ChEBI" id="CHEBI:30413"/>
    </cofactor>
</comment>
<name>A0A0D2BPI5_9EURO</name>
<dbReference type="InterPro" id="IPR050121">
    <property type="entry name" value="Cytochrome_P450_monoxygenase"/>
</dbReference>
<dbReference type="SUPFAM" id="SSF48264">
    <property type="entry name" value="Cytochrome P450"/>
    <property type="match status" value="1"/>
</dbReference>
<dbReference type="PANTHER" id="PTHR24305">
    <property type="entry name" value="CYTOCHROME P450"/>
    <property type="match status" value="1"/>
</dbReference>
<dbReference type="GO" id="GO:0020037">
    <property type="term" value="F:heme binding"/>
    <property type="evidence" value="ECO:0007669"/>
    <property type="project" value="InterPro"/>
</dbReference>
<evidence type="ECO:0000256" key="4">
    <source>
        <dbReference type="ARBA" id="ARBA00023002"/>
    </source>
</evidence>
<dbReference type="InterPro" id="IPR002401">
    <property type="entry name" value="Cyt_P450_E_grp-I"/>
</dbReference>
<dbReference type="EMBL" id="KN847492">
    <property type="protein sequence ID" value="KIW20435.1"/>
    <property type="molecule type" value="Genomic_DNA"/>
</dbReference>
<keyword evidence="9" id="KW-1185">Reference proteome</keyword>
<evidence type="ECO:0008006" key="10">
    <source>
        <dbReference type="Google" id="ProtNLM"/>
    </source>
</evidence>
<gene>
    <name evidence="8" type="ORF">PV08_01010</name>
</gene>
<evidence type="ECO:0000313" key="8">
    <source>
        <dbReference type="EMBL" id="KIW20435.1"/>
    </source>
</evidence>
<feature type="binding site" description="axial binding residue" evidence="6">
    <location>
        <position position="489"/>
    </location>
    <ligand>
        <name>heme</name>
        <dbReference type="ChEBI" id="CHEBI:30413"/>
    </ligand>
    <ligandPart>
        <name>Fe</name>
        <dbReference type="ChEBI" id="CHEBI:18248"/>
    </ligandPart>
</feature>
<dbReference type="STRING" id="91928.A0A0D2BPI5"/>
<dbReference type="CDD" id="cd11070">
    <property type="entry name" value="CYP56-like"/>
    <property type="match status" value="1"/>
</dbReference>
<dbReference type="InterPro" id="IPR036396">
    <property type="entry name" value="Cyt_P450_sf"/>
</dbReference>
<dbReference type="VEuPathDB" id="FungiDB:PV08_01010"/>
<evidence type="ECO:0000256" key="2">
    <source>
        <dbReference type="ARBA" id="ARBA00010617"/>
    </source>
</evidence>
<dbReference type="RefSeq" id="XP_016240651.1">
    <property type="nucleotide sequence ID" value="XM_016375375.1"/>
</dbReference>
<dbReference type="PROSITE" id="PS00086">
    <property type="entry name" value="CYTOCHROME_P450"/>
    <property type="match status" value="1"/>
</dbReference>